<reference evidence="2 3" key="1">
    <citation type="submission" date="2019-08" db="EMBL/GenBank/DDBJ databases">
        <title>Massilia golmudensis sp. nov., isolated from sand in the Qinghai-Tibetan Plateau.</title>
        <authorList>
            <person name="Zhang B."/>
        </authorList>
    </citation>
    <scope>NUCLEOTIDE SEQUENCE [LARGE SCALE GENOMIC DNA]</scope>
    <source>
        <strain evidence="2 3">GEM5</strain>
    </source>
</reference>
<name>A0A5C7FYH2_9BURK</name>
<dbReference type="EMBL" id="VPFD01000025">
    <property type="protein sequence ID" value="TXF97556.1"/>
    <property type="molecule type" value="Genomic_DNA"/>
</dbReference>
<dbReference type="Proteomes" id="UP000321413">
    <property type="component" value="Unassembled WGS sequence"/>
</dbReference>
<sequence>MTPDNPFLPLSFIAGPAILTNACAIMQNGAAIRYSLAITHLREFRASLAAGDDRFAQLYADTALAAQLVERRIALLLGGLNLLYATVGLFGLTTFAALLGAFIAAGHPGWGEAAARVMVGAGGVGLCLLVAAIAAFMRESALGTALMRLHRRFE</sequence>
<gene>
    <name evidence="2" type="ORF">FVD38_20315</name>
</gene>
<evidence type="ECO:0000256" key="1">
    <source>
        <dbReference type="SAM" id="Phobius"/>
    </source>
</evidence>
<evidence type="ECO:0000313" key="2">
    <source>
        <dbReference type="EMBL" id="TXF97556.1"/>
    </source>
</evidence>
<keyword evidence="1" id="KW-0812">Transmembrane</keyword>
<feature type="transmembrane region" description="Helical" evidence="1">
    <location>
        <begin position="117"/>
        <end position="137"/>
    </location>
</feature>
<comment type="caution">
    <text evidence="2">The sequence shown here is derived from an EMBL/GenBank/DDBJ whole genome shotgun (WGS) entry which is preliminary data.</text>
</comment>
<dbReference type="RefSeq" id="WP_147936472.1">
    <property type="nucleotide sequence ID" value="NZ_VPFD01000025.1"/>
</dbReference>
<keyword evidence="3" id="KW-1185">Reference proteome</keyword>
<feature type="transmembrane region" description="Helical" evidence="1">
    <location>
        <begin position="82"/>
        <end position="105"/>
    </location>
</feature>
<organism evidence="2 3">
    <name type="scientific">Massilia arenae</name>
    <dbReference type="NCBI Taxonomy" id="2603288"/>
    <lineage>
        <taxon>Bacteria</taxon>
        <taxon>Pseudomonadati</taxon>
        <taxon>Pseudomonadota</taxon>
        <taxon>Betaproteobacteria</taxon>
        <taxon>Burkholderiales</taxon>
        <taxon>Oxalobacteraceae</taxon>
        <taxon>Telluria group</taxon>
        <taxon>Massilia</taxon>
    </lineage>
</organism>
<evidence type="ECO:0000313" key="3">
    <source>
        <dbReference type="Proteomes" id="UP000321413"/>
    </source>
</evidence>
<proteinExistence type="predicted"/>
<feature type="transmembrane region" description="Helical" evidence="1">
    <location>
        <begin position="6"/>
        <end position="26"/>
    </location>
</feature>
<keyword evidence="1" id="KW-0472">Membrane</keyword>
<dbReference type="Pfam" id="PF11026">
    <property type="entry name" value="DUF2721"/>
    <property type="match status" value="1"/>
</dbReference>
<accession>A0A5C7FYH2</accession>
<protein>
    <submittedName>
        <fullName evidence="2">DUF2721 domain-containing protein</fullName>
    </submittedName>
</protein>
<dbReference type="InterPro" id="IPR021279">
    <property type="entry name" value="DUF2721"/>
</dbReference>
<keyword evidence="1" id="KW-1133">Transmembrane helix</keyword>
<dbReference type="AlphaFoldDB" id="A0A5C7FYH2"/>